<evidence type="ECO:0000256" key="3">
    <source>
        <dbReference type="ARBA" id="ARBA00022927"/>
    </source>
</evidence>
<dbReference type="SUPFAM" id="SSF48452">
    <property type="entry name" value="TPR-like"/>
    <property type="match status" value="1"/>
</dbReference>
<dbReference type="EMBL" id="MF782455">
    <property type="protein sequence ID" value="ATZ80546.1"/>
    <property type="molecule type" value="Genomic_DNA"/>
</dbReference>
<keyword evidence="2" id="KW-0813">Transport</keyword>
<dbReference type="Gene3D" id="1.25.40.10">
    <property type="entry name" value="Tetratricopeptide repeat domain"/>
    <property type="match status" value="1"/>
</dbReference>
<dbReference type="Proteomes" id="UP000240325">
    <property type="component" value="Segment"/>
</dbReference>
<keyword evidence="5" id="KW-1185">Reference proteome</keyword>
<organism evidence="4">
    <name type="scientific">Bodo saltans virus</name>
    <dbReference type="NCBI Taxonomy" id="2024608"/>
    <lineage>
        <taxon>Viruses</taxon>
        <taxon>Varidnaviria</taxon>
        <taxon>Bamfordvirae</taxon>
        <taxon>Nucleocytoviricota</taxon>
        <taxon>Megaviricetes</taxon>
        <taxon>Imitervirales</taxon>
        <taxon>Mimiviridae</taxon>
        <taxon>Klosneuvirinae</taxon>
        <taxon>Theiavirus</taxon>
        <taxon>Theiavirus salishense</taxon>
    </lineage>
</organism>
<dbReference type="GO" id="GO:0035494">
    <property type="term" value="P:SNARE complex disassembly"/>
    <property type="evidence" value="ECO:0007669"/>
    <property type="project" value="TreeGrafter"/>
</dbReference>
<evidence type="ECO:0000256" key="2">
    <source>
        <dbReference type="ARBA" id="ARBA00022448"/>
    </source>
</evidence>
<keyword evidence="3" id="KW-0653">Protein transport</keyword>
<evidence type="ECO:0000256" key="1">
    <source>
        <dbReference type="ARBA" id="ARBA00010050"/>
    </source>
</evidence>
<gene>
    <name evidence="4" type="ORF">BMW23_0498</name>
</gene>
<comment type="similarity">
    <text evidence="1">Belongs to the SNAP family.</text>
</comment>
<dbReference type="GO" id="GO:0005483">
    <property type="term" value="F:soluble NSF attachment protein activity"/>
    <property type="evidence" value="ECO:0007669"/>
    <property type="project" value="TreeGrafter"/>
</dbReference>
<proteinExistence type="inferred from homology"/>
<protein>
    <submittedName>
        <fullName evidence="4">Soluble N-ethylmaleimide-sensitive factor (NSF) attachment protein</fullName>
    </submittedName>
</protein>
<evidence type="ECO:0000313" key="4">
    <source>
        <dbReference type="EMBL" id="ATZ80546.1"/>
    </source>
</evidence>
<accession>A0A2H4UUK4</accession>
<dbReference type="GO" id="GO:0019905">
    <property type="term" value="F:syntaxin binding"/>
    <property type="evidence" value="ECO:0007669"/>
    <property type="project" value="TreeGrafter"/>
</dbReference>
<dbReference type="InterPro" id="IPR000744">
    <property type="entry name" value="NSF_attach"/>
</dbReference>
<dbReference type="Pfam" id="PF14938">
    <property type="entry name" value="SNAP"/>
    <property type="match status" value="1"/>
</dbReference>
<name>A0A2H4UUK4_9VIRU</name>
<dbReference type="PANTHER" id="PTHR13768:SF41">
    <property type="entry name" value="SOLUBLE N-ETHYLMALEIMIDE SENSITIVE FACTOR (NSF) ATTACHMENT PROTEIN"/>
    <property type="match status" value="1"/>
</dbReference>
<dbReference type="PANTHER" id="PTHR13768">
    <property type="entry name" value="SOLUBLE NSF ATTACHMENT PROTEIN SNAP"/>
    <property type="match status" value="1"/>
</dbReference>
<dbReference type="InterPro" id="IPR011990">
    <property type="entry name" value="TPR-like_helical_dom_sf"/>
</dbReference>
<evidence type="ECO:0000313" key="5">
    <source>
        <dbReference type="Proteomes" id="UP000240325"/>
    </source>
</evidence>
<sequence length="284" mass="32929">MLIGDKLLKEGEKICNDFSLSTLFVSKSDIRMDAREKFLCAATHYKANGLWSNAGLAYVKAVEMSEKNKCNTDIADDLINAGKCFKKANCDYKEYYEKALSIYQKMGKNDKVVELYVEIGNIDKAIKMYEGIGYKTSLTELVLKKIEKMVEESEFHEANFEYEKYAKLCLDDRLLRGMSRKYFFLALLCKIANIHSDNILESISTVKEDFEIYQDLDTQFNVYTREHMLINDIIISFEENDIDKFEFAYNDYCDICAIDNQKKFLLSKCKEILTQSSNGEQDIK</sequence>
<reference evidence="4" key="1">
    <citation type="journal article" date="2017" name="Elife">
        <title>The kinetoplastid-infecting Bodo saltans virus (BsV), a window into the most abundant giant viruses in the sea.</title>
        <authorList>
            <person name="Deeg C.M."/>
            <person name="Chow C.-E.T."/>
            <person name="Suttle C.A."/>
        </authorList>
    </citation>
    <scope>NUCLEOTIDE SEQUENCE</scope>
    <source>
        <strain evidence="4">NG1</strain>
    </source>
</reference>
<dbReference type="GO" id="GO:0015031">
    <property type="term" value="P:protein transport"/>
    <property type="evidence" value="ECO:0007669"/>
    <property type="project" value="UniProtKB-KW"/>
</dbReference>